<accession>A0ABD1YY19</accession>
<sequence>MDRTLPWLQETGCQILQPGQFITYLGCRFRVERAEEERANDIRNKLKRKLGKWANRFLTWASRVLLLKHVLRALPVYHFLGLGLHRTSYIGLEAPCRAFLWGTNADSCTKTALMMKFFIRQQLQKVEQRRTQIAKPAWKSYAEANTGITRPLQGQKAIQREDNIPATKAHWGFSPDKPHRQQGELDRGCKNHTGERNSAQQNTEGSSCRVPGLAPDRAVGLTKSGTEPQLALEGGGLQMDWVGTNLMILVQPSGGGRSPGRPNTKVAGKAVYPYLETAVEKPVGKGGPTQNQAMDLETSSSSFLYGRKLLHTCAVDARRLLK</sequence>
<feature type="compositionally biased region" description="Basic and acidic residues" evidence="1">
    <location>
        <begin position="176"/>
        <end position="195"/>
    </location>
</feature>
<dbReference type="AlphaFoldDB" id="A0ABD1YY19"/>
<proteinExistence type="predicted"/>
<evidence type="ECO:0000313" key="2">
    <source>
        <dbReference type="EMBL" id="KAL2635675.1"/>
    </source>
</evidence>
<dbReference type="Proteomes" id="UP001605036">
    <property type="component" value="Unassembled WGS sequence"/>
</dbReference>
<reference evidence="2 3" key="1">
    <citation type="submission" date="2024-09" db="EMBL/GenBank/DDBJ databases">
        <title>Chromosome-scale assembly of Riccia fluitans.</title>
        <authorList>
            <person name="Paukszto L."/>
            <person name="Sawicki J."/>
            <person name="Karawczyk K."/>
            <person name="Piernik-Szablinska J."/>
            <person name="Szczecinska M."/>
            <person name="Mazdziarz M."/>
        </authorList>
    </citation>
    <scope>NUCLEOTIDE SEQUENCE [LARGE SCALE GENOMIC DNA]</scope>
    <source>
        <strain evidence="2">Rf_01</strain>
        <tissue evidence="2">Aerial parts of the thallus</tissue>
    </source>
</reference>
<gene>
    <name evidence="2" type="ORF">R1flu_007154</name>
</gene>
<name>A0ABD1YY19_9MARC</name>
<feature type="compositionally biased region" description="Polar residues" evidence="1">
    <location>
        <begin position="196"/>
        <end position="206"/>
    </location>
</feature>
<comment type="caution">
    <text evidence="2">The sequence shown here is derived from an EMBL/GenBank/DDBJ whole genome shotgun (WGS) entry which is preliminary data.</text>
</comment>
<dbReference type="EMBL" id="JBHFFA010000003">
    <property type="protein sequence ID" value="KAL2635675.1"/>
    <property type="molecule type" value="Genomic_DNA"/>
</dbReference>
<protein>
    <recommendedName>
        <fullName evidence="4">Reverse transcriptase</fullName>
    </recommendedName>
</protein>
<feature type="region of interest" description="Disordered" evidence="1">
    <location>
        <begin position="168"/>
        <end position="221"/>
    </location>
</feature>
<keyword evidence="3" id="KW-1185">Reference proteome</keyword>
<evidence type="ECO:0008006" key="4">
    <source>
        <dbReference type="Google" id="ProtNLM"/>
    </source>
</evidence>
<organism evidence="2 3">
    <name type="scientific">Riccia fluitans</name>
    <dbReference type="NCBI Taxonomy" id="41844"/>
    <lineage>
        <taxon>Eukaryota</taxon>
        <taxon>Viridiplantae</taxon>
        <taxon>Streptophyta</taxon>
        <taxon>Embryophyta</taxon>
        <taxon>Marchantiophyta</taxon>
        <taxon>Marchantiopsida</taxon>
        <taxon>Marchantiidae</taxon>
        <taxon>Marchantiales</taxon>
        <taxon>Ricciaceae</taxon>
        <taxon>Riccia</taxon>
    </lineage>
</organism>
<evidence type="ECO:0000256" key="1">
    <source>
        <dbReference type="SAM" id="MobiDB-lite"/>
    </source>
</evidence>
<evidence type="ECO:0000313" key="3">
    <source>
        <dbReference type="Proteomes" id="UP001605036"/>
    </source>
</evidence>